<accession>A0ABV6JCT4</accession>
<proteinExistence type="predicted"/>
<dbReference type="PROSITE" id="PS51832">
    <property type="entry name" value="HD_GYP"/>
    <property type="match status" value="1"/>
</dbReference>
<dbReference type="InterPro" id="IPR037522">
    <property type="entry name" value="HD_GYP_dom"/>
</dbReference>
<feature type="domain" description="HD-GYP" evidence="1">
    <location>
        <begin position="93"/>
        <end position="291"/>
    </location>
</feature>
<dbReference type="PANTHER" id="PTHR43155:SF2">
    <property type="entry name" value="CYCLIC DI-GMP PHOSPHODIESTERASE PA4108"/>
    <property type="match status" value="1"/>
</dbReference>
<dbReference type="RefSeq" id="WP_204820606.1">
    <property type="nucleotide sequence ID" value="NZ_JANHOF010000013.1"/>
</dbReference>
<dbReference type="SUPFAM" id="SSF109604">
    <property type="entry name" value="HD-domain/PDEase-like"/>
    <property type="match status" value="1"/>
</dbReference>
<dbReference type="PANTHER" id="PTHR43155">
    <property type="entry name" value="CYCLIC DI-GMP PHOSPHODIESTERASE PA4108-RELATED"/>
    <property type="match status" value="1"/>
</dbReference>
<dbReference type="GO" id="GO:0016787">
    <property type="term" value="F:hydrolase activity"/>
    <property type="evidence" value="ECO:0007669"/>
    <property type="project" value="UniProtKB-KW"/>
</dbReference>
<evidence type="ECO:0000313" key="3">
    <source>
        <dbReference type="Proteomes" id="UP001589818"/>
    </source>
</evidence>
<sequence>MRVVDIETVEPGHYLGKTIYAMNGTVLLSAGVQLTVYMINTLKRIGVTSIYIKDPLTEDIELEEILSEETKRALIRNMSETMNEIRSGKPFNSRSLSLAVDDLLEDVLQHREVLIQLNEIRTQDNAEFVHAMNVCMVATLVGLNMDLNAQQLKELATGSLLHDVGKAIAAKAGEGDTPRHHAWLGFELLKARRELSLLIAHVALQHHEHTDGTGAPRGLVGDQIHLYSRIVAVANMYDNLLQQESDGRFILPHDACERMLAMSGKELDHEVLVHFMQIVSLYPNGISVRLSTRETGVVVGQHRGLPGRPVIRLLAKEGENHSESREIDLAKTPTVFIEQVLS</sequence>
<keyword evidence="3" id="KW-1185">Reference proteome</keyword>
<dbReference type="EC" id="3.1.4.-" evidence="2"/>
<evidence type="ECO:0000313" key="2">
    <source>
        <dbReference type="EMBL" id="MFC0393711.1"/>
    </source>
</evidence>
<dbReference type="CDD" id="cd00077">
    <property type="entry name" value="HDc"/>
    <property type="match status" value="1"/>
</dbReference>
<keyword evidence="2" id="KW-0378">Hydrolase</keyword>
<protein>
    <submittedName>
        <fullName evidence="2">HD-GYP domain-containing protein</fullName>
        <ecNumber evidence="2">3.1.4.-</ecNumber>
    </submittedName>
</protein>
<name>A0ABV6JCT4_9BACL</name>
<dbReference type="InterPro" id="IPR003607">
    <property type="entry name" value="HD/PDEase_dom"/>
</dbReference>
<organism evidence="2 3">
    <name type="scientific">Paenibacillus mendelii</name>
    <dbReference type="NCBI Taxonomy" id="206163"/>
    <lineage>
        <taxon>Bacteria</taxon>
        <taxon>Bacillati</taxon>
        <taxon>Bacillota</taxon>
        <taxon>Bacilli</taxon>
        <taxon>Bacillales</taxon>
        <taxon>Paenibacillaceae</taxon>
        <taxon>Paenibacillus</taxon>
    </lineage>
</organism>
<comment type="caution">
    <text evidence="2">The sequence shown here is derived from an EMBL/GenBank/DDBJ whole genome shotgun (WGS) entry which is preliminary data.</text>
</comment>
<dbReference type="Proteomes" id="UP001589818">
    <property type="component" value="Unassembled WGS sequence"/>
</dbReference>
<evidence type="ECO:0000259" key="1">
    <source>
        <dbReference type="PROSITE" id="PS51832"/>
    </source>
</evidence>
<dbReference type="Gene3D" id="1.10.3210.10">
    <property type="entry name" value="Hypothetical protein af1432"/>
    <property type="match status" value="1"/>
</dbReference>
<dbReference type="EMBL" id="JBHLVF010000034">
    <property type="protein sequence ID" value="MFC0393711.1"/>
    <property type="molecule type" value="Genomic_DNA"/>
</dbReference>
<gene>
    <name evidence="2" type="ORF">ACFFJ8_20370</name>
</gene>
<dbReference type="Pfam" id="PF13487">
    <property type="entry name" value="HD_5"/>
    <property type="match status" value="1"/>
</dbReference>
<reference evidence="2 3" key="1">
    <citation type="submission" date="2024-09" db="EMBL/GenBank/DDBJ databases">
        <authorList>
            <person name="Sun Q."/>
            <person name="Mori K."/>
        </authorList>
    </citation>
    <scope>NUCLEOTIDE SEQUENCE [LARGE SCALE GENOMIC DNA]</scope>
    <source>
        <strain evidence="2 3">CCM 4839</strain>
    </source>
</reference>